<dbReference type="PANTHER" id="PTHR48065:SF11">
    <property type="entry name" value="OS11G0213300 PROTEIN"/>
    <property type="match status" value="1"/>
</dbReference>
<accession>A0A833QS05</accession>
<keyword evidence="10" id="KW-0472">Membrane</keyword>
<dbReference type="InterPro" id="IPR032675">
    <property type="entry name" value="LRR_dom_sf"/>
</dbReference>
<dbReference type="Proteomes" id="UP000623129">
    <property type="component" value="Unassembled WGS sequence"/>
</dbReference>
<organism evidence="12 13">
    <name type="scientific">Carex littledalei</name>
    <dbReference type="NCBI Taxonomy" id="544730"/>
    <lineage>
        <taxon>Eukaryota</taxon>
        <taxon>Viridiplantae</taxon>
        <taxon>Streptophyta</taxon>
        <taxon>Embryophyta</taxon>
        <taxon>Tracheophyta</taxon>
        <taxon>Spermatophyta</taxon>
        <taxon>Magnoliopsida</taxon>
        <taxon>Liliopsida</taxon>
        <taxon>Poales</taxon>
        <taxon>Cyperaceae</taxon>
        <taxon>Cyperoideae</taxon>
        <taxon>Cariceae</taxon>
        <taxon>Carex</taxon>
        <taxon>Carex subgen. Euthyceras</taxon>
    </lineage>
</organism>
<dbReference type="OrthoDB" id="648113at2759"/>
<evidence type="ECO:0000256" key="1">
    <source>
        <dbReference type="ARBA" id="ARBA00004162"/>
    </source>
</evidence>
<evidence type="ECO:0000256" key="2">
    <source>
        <dbReference type="ARBA" id="ARBA00009592"/>
    </source>
</evidence>
<keyword evidence="11" id="KW-0325">Glycoprotein</keyword>
<dbReference type="Gene3D" id="3.80.10.10">
    <property type="entry name" value="Ribonuclease Inhibitor"/>
    <property type="match status" value="3"/>
</dbReference>
<evidence type="ECO:0000256" key="8">
    <source>
        <dbReference type="ARBA" id="ARBA00022737"/>
    </source>
</evidence>
<dbReference type="Pfam" id="PF00560">
    <property type="entry name" value="LRR_1"/>
    <property type="match status" value="10"/>
</dbReference>
<evidence type="ECO:0000256" key="4">
    <source>
        <dbReference type="ARBA" id="ARBA00022614"/>
    </source>
</evidence>
<evidence type="ECO:0000313" key="12">
    <source>
        <dbReference type="EMBL" id="KAF3331435.1"/>
    </source>
</evidence>
<evidence type="ECO:0000313" key="13">
    <source>
        <dbReference type="Proteomes" id="UP000623129"/>
    </source>
</evidence>
<keyword evidence="12" id="KW-0418">Kinase</keyword>
<gene>
    <name evidence="12" type="ORF">FCM35_KLT02841</name>
</gene>
<dbReference type="PANTHER" id="PTHR48065">
    <property type="entry name" value="OS10G0469600 PROTEIN"/>
    <property type="match status" value="1"/>
</dbReference>
<keyword evidence="12" id="KW-0808">Transferase</keyword>
<evidence type="ECO:0000256" key="7">
    <source>
        <dbReference type="ARBA" id="ARBA00022729"/>
    </source>
</evidence>
<comment type="similarity">
    <text evidence="2">Belongs to the RLP family.</text>
</comment>
<keyword evidence="4" id="KW-0433">Leucine-rich repeat</keyword>
<keyword evidence="6" id="KW-0812">Transmembrane</keyword>
<proteinExistence type="inferred from homology"/>
<dbReference type="FunFam" id="3.80.10.10:FF:000095">
    <property type="entry name" value="LRR receptor-like serine/threonine-protein kinase GSO1"/>
    <property type="match status" value="1"/>
</dbReference>
<dbReference type="EMBL" id="SWLB01000012">
    <property type="protein sequence ID" value="KAF3331435.1"/>
    <property type="molecule type" value="Genomic_DNA"/>
</dbReference>
<dbReference type="SUPFAM" id="SSF52058">
    <property type="entry name" value="L domain-like"/>
    <property type="match status" value="2"/>
</dbReference>
<evidence type="ECO:0000256" key="11">
    <source>
        <dbReference type="ARBA" id="ARBA00023180"/>
    </source>
</evidence>
<dbReference type="AlphaFoldDB" id="A0A833QS05"/>
<keyword evidence="9" id="KW-1133">Transmembrane helix</keyword>
<name>A0A833QS05_9POAL</name>
<dbReference type="FunFam" id="3.80.10.10:FF:000111">
    <property type="entry name" value="LRR receptor-like serine/threonine-protein kinase ERECTA"/>
    <property type="match status" value="1"/>
</dbReference>
<evidence type="ECO:0000256" key="10">
    <source>
        <dbReference type="ARBA" id="ARBA00023136"/>
    </source>
</evidence>
<keyword evidence="3" id="KW-1003">Cell membrane</keyword>
<comment type="subcellular location">
    <subcellularLocation>
        <location evidence="1">Cell membrane</location>
        <topology evidence="1">Single-pass membrane protein</topology>
    </subcellularLocation>
</comment>
<evidence type="ECO:0000256" key="5">
    <source>
        <dbReference type="ARBA" id="ARBA00022626"/>
    </source>
</evidence>
<reference evidence="12" key="1">
    <citation type="submission" date="2020-01" db="EMBL/GenBank/DDBJ databases">
        <title>Genome sequence of Kobresia littledalei, the first chromosome-level genome in the family Cyperaceae.</title>
        <authorList>
            <person name="Qu G."/>
        </authorList>
    </citation>
    <scope>NUCLEOTIDE SEQUENCE</scope>
    <source>
        <strain evidence="12">C.B.Clarke</strain>
        <tissue evidence="12">Leaf</tissue>
    </source>
</reference>
<protein>
    <submittedName>
        <fullName evidence="12">Serine/threonine-protein kinase BRI1-like 2</fullName>
    </submittedName>
</protein>
<sequence length="504" mass="56823">MPSLTHLSLYRNNLSPSFPFAIPQLMNLSYLALSENELIGPIPYSLAKNSPYLEYLNLSYDNFSGEIPSSFQSLTRLRFIPVDIGKLKDLISLHLASNRFTGSIPHTIGELKKLKSLHLDDNDLTGTIPIEMGNMLALATLKLSMNRLEGNLPGSLGDLPKLKFVSAYLNKFTGIEPNFSKCRSLKYLALSYNHFSGEFPQCLWDVVGLEYIDLHMNNISTMGPGHVVANSFLKELHLTNNSLTGEFLVSLKHCKKLILLDLEGNKLSRELPKWIGDEMQSLAILQLRSNLFHGDILPELFRLPELHVLDLSENNFSGNIPPELGSITSMQKERQYVVSRDYNIRCNLKIKWKGKYYNFPTKYLTTIDLSSNHLSGQIPEDITNLLGLVALNLANNYLDGNIPTTIGNMKQLESPDLSMNRLTGPIPPSLASLNFLSWLNVSYNNLSGPIPTGPQLQTLNDHQYIEEIWNYVGMLLAENALFFQIHMILLNITMVTAKMKFGYW</sequence>
<evidence type="ECO:0000256" key="6">
    <source>
        <dbReference type="ARBA" id="ARBA00022692"/>
    </source>
</evidence>
<keyword evidence="8" id="KW-0677">Repeat</keyword>
<keyword evidence="7" id="KW-0732">Signal</keyword>
<keyword evidence="13" id="KW-1185">Reference proteome</keyword>
<dbReference type="InterPro" id="IPR001611">
    <property type="entry name" value="Leu-rich_rpt"/>
</dbReference>
<comment type="caution">
    <text evidence="12">The sequence shown here is derived from an EMBL/GenBank/DDBJ whole genome shotgun (WGS) entry which is preliminary data.</text>
</comment>
<keyword evidence="5" id="KW-1070">Brassinosteroid signaling pathway</keyword>
<evidence type="ECO:0000256" key="3">
    <source>
        <dbReference type="ARBA" id="ARBA00022475"/>
    </source>
</evidence>
<evidence type="ECO:0000256" key="9">
    <source>
        <dbReference type="ARBA" id="ARBA00022989"/>
    </source>
</evidence>
<dbReference type="GO" id="GO:0016301">
    <property type="term" value="F:kinase activity"/>
    <property type="evidence" value="ECO:0007669"/>
    <property type="project" value="UniProtKB-KW"/>
</dbReference>
<dbReference type="GO" id="GO:0005886">
    <property type="term" value="C:plasma membrane"/>
    <property type="evidence" value="ECO:0007669"/>
    <property type="project" value="UniProtKB-SubCell"/>
</dbReference>
<dbReference type="GO" id="GO:0009742">
    <property type="term" value="P:brassinosteroid mediated signaling pathway"/>
    <property type="evidence" value="ECO:0007669"/>
    <property type="project" value="UniProtKB-KW"/>
</dbReference>